<comment type="caution">
    <text evidence="1">The sequence shown here is derived from an EMBL/GenBank/DDBJ whole genome shotgun (WGS) entry which is preliminary data.</text>
</comment>
<name>A0ACB8TR30_9APHY</name>
<sequence>MSFVDDTLSVHQLDVICGVYRVLGLDVVAKTAYRSWWPSVHVWKNSGMDIDCWSYHNEQWFKGHLARILSGEFEPMSAGEWRRSLARGSNARGNFDSHLWQLSLALLPSSM</sequence>
<protein>
    <submittedName>
        <fullName evidence="1">Uncharacterized protein</fullName>
    </submittedName>
</protein>
<proteinExistence type="predicted"/>
<keyword evidence="2" id="KW-1185">Reference proteome</keyword>
<dbReference type="EMBL" id="MU274942">
    <property type="protein sequence ID" value="KAI0084502.1"/>
    <property type="molecule type" value="Genomic_DNA"/>
</dbReference>
<dbReference type="Proteomes" id="UP001055072">
    <property type="component" value="Unassembled WGS sequence"/>
</dbReference>
<gene>
    <name evidence="1" type="ORF">BDY19DRAFT_898464</name>
</gene>
<evidence type="ECO:0000313" key="1">
    <source>
        <dbReference type="EMBL" id="KAI0084502.1"/>
    </source>
</evidence>
<accession>A0ACB8TR30</accession>
<organism evidence="1 2">
    <name type="scientific">Irpex rosettiformis</name>
    <dbReference type="NCBI Taxonomy" id="378272"/>
    <lineage>
        <taxon>Eukaryota</taxon>
        <taxon>Fungi</taxon>
        <taxon>Dikarya</taxon>
        <taxon>Basidiomycota</taxon>
        <taxon>Agaricomycotina</taxon>
        <taxon>Agaricomycetes</taxon>
        <taxon>Polyporales</taxon>
        <taxon>Irpicaceae</taxon>
        <taxon>Irpex</taxon>
    </lineage>
</organism>
<reference evidence="1" key="1">
    <citation type="journal article" date="2021" name="Environ. Microbiol.">
        <title>Gene family expansions and transcriptome signatures uncover fungal adaptations to wood decay.</title>
        <authorList>
            <person name="Hage H."/>
            <person name="Miyauchi S."/>
            <person name="Viragh M."/>
            <person name="Drula E."/>
            <person name="Min B."/>
            <person name="Chaduli D."/>
            <person name="Navarro D."/>
            <person name="Favel A."/>
            <person name="Norest M."/>
            <person name="Lesage-Meessen L."/>
            <person name="Balint B."/>
            <person name="Merenyi Z."/>
            <person name="de Eugenio L."/>
            <person name="Morin E."/>
            <person name="Martinez A.T."/>
            <person name="Baldrian P."/>
            <person name="Stursova M."/>
            <person name="Martinez M.J."/>
            <person name="Novotny C."/>
            <person name="Magnuson J.K."/>
            <person name="Spatafora J.W."/>
            <person name="Maurice S."/>
            <person name="Pangilinan J."/>
            <person name="Andreopoulos W."/>
            <person name="LaButti K."/>
            <person name="Hundley H."/>
            <person name="Na H."/>
            <person name="Kuo A."/>
            <person name="Barry K."/>
            <person name="Lipzen A."/>
            <person name="Henrissat B."/>
            <person name="Riley R."/>
            <person name="Ahrendt S."/>
            <person name="Nagy L.G."/>
            <person name="Grigoriev I.V."/>
            <person name="Martin F."/>
            <person name="Rosso M.N."/>
        </authorList>
    </citation>
    <scope>NUCLEOTIDE SEQUENCE</scope>
    <source>
        <strain evidence="1">CBS 384.51</strain>
    </source>
</reference>
<evidence type="ECO:0000313" key="2">
    <source>
        <dbReference type="Proteomes" id="UP001055072"/>
    </source>
</evidence>